<dbReference type="GO" id="GO:0006952">
    <property type="term" value="P:defense response"/>
    <property type="evidence" value="ECO:0007669"/>
    <property type="project" value="UniProtKB-KW"/>
</dbReference>
<keyword evidence="6 9" id="KW-0472">Membrane</keyword>
<feature type="transmembrane region" description="Helical" evidence="9">
    <location>
        <begin position="423"/>
        <end position="442"/>
    </location>
</feature>
<reference evidence="11" key="1">
    <citation type="journal article" date="2019" name="Curr. Biol.">
        <title>Genome Sequence of Striga asiatica Provides Insight into the Evolution of Plant Parasitism.</title>
        <authorList>
            <person name="Yoshida S."/>
            <person name="Kim S."/>
            <person name="Wafula E.K."/>
            <person name="Tanskanen J."/>
            <person name="Kim Y.M."/>
            <person name="Honaas L."/>
            <person name="Yang Z."/>
            <person name="Spallek T."/>
            <person name="Conn C.E."/>
            <person name="Ichihashi Y."/>
            <person name="Cheong K."/>
            <person name="Cui S."/>
            <person name="Der J.P."/>
            <person name="Gundlach H."/>
            <person name="Jiao Y."/>
            <person name="Hori C."/>
            <person name="Ishida J.K."/>
            <person name="Kasahara H."/>
            <person name="Kiba T."/>
            <person name="Kim M.S."/>
            <person name="Koo N."/>
            <person name="Laohavisit A."/>
            <person name="Lee Y.H."/>
            <person name="Lumba S."/>
            <person name="McCourt P."/>
            <person name="Mortimer J.C."/>
            <person name="Mutuku J.M."/>
            <person name="Nomura T."/>
            <person name="Sasaki-Sekimoto Y."/>
            <person name="Seto Y."/>
            <person name="Wang Y."/>
            <person name="Wakatake T."/>
            <person name="Sakakibara H."/>
            <person name="Demura T."/>
            <person name="Yamaguchi S."/>
            <person name="Yoneyama K."/>
            <person name="Manabe R.I."/>
            <person name="Nelson D.C."/>
            <person name="Schulman A.H."/>
            <person name="Timko M.P."/>
            <person name="dePamphilis C.W."/>
            <person name="Choi D."/>
            <person name="Shirasu K."/>
        </authorList>
    </citation>
    <scope>NUCLEOTIDE SEQUENCE [LARGE SCALE GENOMIC DNA]</scope>
    <source>
        <strain evidence="11">cv. UVA1</strain>
    </source>
</reference>
<comment type="similarity">
    <text evidence="2">Belongs to the MLO family.</text>
</comment>
<dbReference type="InterPro" id="IPR004326">
    <property type="entry name" value="Mlo"/>
</dbReference>
<protein>
    <submittedName>
        <fullName evidence="10">MLO-like protein</fullName>
    </submittedName>
</protein>
<dbReference type="Pfam" id="PF03094">
    <property type="entry name" value="Mlo"/>
    <property type="match status" value="1"/>
</dbReference>
<feature type="transmembrane region" description="Helical" evidence="9">
    <location>
        <begin position="224"/>
        <end position="247"/>
    </location>
</feature>
<feature type="region of interest" description="Disordered" evidence="8">
    <location>
        <begin position="644"/>
        <end position="726"/>
    </location>
</feature>
<keyword evidence="4" id="KW-0611">Plant defense</keyword>
<dbReference type="EMBL" id="BKCP01009626">
    <property type="protein sequence ID" value="GER51279.1"/>
    <property type="molecule type" value="Genomic_DNA"/>
</dbReference>
<dbReference type="PANTHER" id="PTHR31942">
    <property type="entry name" value="MLO-LIKE PROTEIN 1"/>
    <property type="match status" value="1"/>
</dbReference>
<comment type="subcellular location">
    <subcellularLocation>
        <location evidence="1">Membrane</location>
        <topology evidence="1">Multi-pass membrane protein</topology>
    </subcellularLocation>
</comment>
<feature type="transmembrane region" description="Helical" evidence="9">
    <location>
        <begin position="507"/>
        <end position="530"/>
    </location>
</feature>
<dbReference type="Proteomes" id="UP000325081">
    <property type="component" value="Unassembled WGS sequence"/>
</dbReference>
<organism evidence="10 11">
    <name type="scientific">Striga asiatica</name>
    <name type="common">Asiatic witchweed</name>
    <name type="synonym">Buchnera asiatica</name>
    <dbReference type="NCBI Taxonomy" id="4170"/>
    <lineage>
        <taxon>Eukaryota</taxon>
        <taxon>Viridiplantae</taxon>
        <taxon>Streptophyta</taxon>
        <taxon>Embryophyta</taxon>
        <taxon>Tracheophyta</taxon>
        <taxon>Spermatophyta</taxon>
        <taxon>Magnoliopsida</taxon>
        <taxon>eudicotyledons</taxon>
        <taxon>Gunneridae</taxon>
        <taxon>Pentapetalae</taxon>
        <taxon>asterids</taxon>
        <taxon>lamiids</taxon>
        <taxon>Lamiales</taxon>
        <taxon>Orobanchaceae</taxon>
        <taxon>Buchnereae</taxon>
        <taxon>Striga</taxon>
    </lineage>
</organism>
<name>A0A5A7R1K9_STRAF</name>
<feature type="compositionally biased region" description="Pro residues" evidence="8">
    <location>
        <begin position="704"/>
        <end position="717"/>
    </location>
</feature>
<evidence type="ECO:0000256" key="2">
    <source>
        <dbReference type="ARBA" id="ARBA00006574"/>
    </source>
</evidence>
<evidence type="ECO:0000256" key="5">
    <source>
        <dbReference type="ARBA" id="ARBA00022989"/>
    </source>
</evidence>
<dbReference type="AlphaFoldDB" id="A0A5A7R1K9"/>
<evidence type="ECO:0000256" key="8">
    <source>
        <dbReference type="SAM" id="MobiDB-lite"/>
    </source>
</evidence>
<sequence>MYMRLSNTVIGFLNLFTLLASIPIIGAGLWMARSSTTCESFLQTPLLVVGFVVLIVSLAGFIGACFHVAWALWVYLLVMLFLIGALMGLTVFGFVVTGPGGGDDVAGKIYKEYHLEAYSGWLRKRVEDPRYWTTIKGCILGSKTCGKVATWTPFDYLTRDMTPIQSGCCKPPTSCNYGSGSAAAGQDPDCYRWNNDPSVLCYECNSCKAGVLEDVRRNWHKLSVLNIIMVLVLIAIYSVGCCAFHNARRGHTDFPYGHNRMSKVRPRWDFYWHRVTINKLDKVQLVSAYGIHQLHIFIFVLAVSHILYSVITYGLGTLKMRKWKSWEDETKTVQYEFYNGPYFTNILCTLKDSDLQGTPHLDADICISGANRLFFYGLQFFRSVEKVDYLTLRHGFITEHLTPQSQATFNFHKYIKRSLEEDFKIIVGISPIIWFLAVLFLLTNTNGWYSHFWLPFIPLVILLLIGAKLQVIITKMGIRILDRGDVIKGTPIVQPGDDLFWFNRPGLILFLIHFILFENAFQLAFFAWSWYEYGFPSCYHENVEDLVIRISMGVVVQFICSYVTLPLYALVTQMGSNMKPVIFSEPVASALRKWHHEAKKQLKHGRPSANTTPFSSRPASPMHGSLSPVYLLNGQRNDSEHNIVNMATSPRTVSNYSSSHYRKNIYDDDDDDNDDITRYESYEIEVDVENPNPNNPNSNSNSNRPPPPHPQPQPQPQPQEASHQHEVQISLSDFSFRQKEKLSSYPS</sequence>
<keyword evidence="5 9" id="KW-1133">Transmembrane helix</keyword>
<feature type="transmembrane region" description="Helical" evidence="9">
    <location>
        <begin position="448"/>
        <end position="469"/>
    </location>
</feature>
<evidence type="ECO:0000256" key="3">
    <source>
        <dbReference type="ARBA" id="ARBA00022692"/>
    </source>
</evidence>
<dbReference type="InterPro" id="IPR018499">
    <property type="entry name" value="Tetraspanin/Peripherin"/>
</dbReference>
<feature type="transmembrane region" description="Helical" evidence="9">
    <location>
        <begin position="12"/>
        <end position="32"/>
    </location>
</feature>
<keyword evidence="7" id="KW-0568">Pathogenesis-related protein</keyword>
<evidence type="ECO:0000313" key="11">
    <source>
        <dbReference type="Proteomes" id="UP000325081"/>
    </source>
</evidence>
<evidence type="ECO:0000256" key="9">
    <source>
        <dbReference type="SAM" id="Phobius"/>
    </source>
</evidence>
<feature type="compositionally biased region" description="Polar residues" evidence="8">
    <location>
        <begin position="645"/>
        <end position="659"/>
    </location>
</feature>
<feature type="compositionally biased region" description="Low complexity" evidence="8">
    <location>
        <begin position="690"/>
        <end position="703"/>
    </location>
</feature>
<dbReference type="PANTHER" id="PTHR31942:SF34">
    <property type="entry name" value="MLO-LIKE PROTEIN"/>
    <property type="match status" value="1"/>
</dbReference>
<dbReference type="Pfam" id="PF00335">
    <property type="entry name" value="Tetraspanin"/>
    <property type="match status" value="1"/>
</dbReference>
<evidence type="ECO:0000256" key="6">
    <source>
        <dbReference type="ARBA" id="ARBA00023136"/>
    </source>
</evidence>
<comment type="caution">
    <text evidence="10">The sequence shown here is derived from an EMBL/GenBank/DDBJ whole genome shotgun (WGS) entry which is preliminary data.</text>
</comment>
<dbReference type="GO" id="GO:0016020">
    <property type="term" value="C:membrane"/>
    <property type="evidence" value="ECO:0007669"/>
    <property type="project" value="UniProtKB-SubCell"/>
</dbReference>
<feature type="transmembrane region" description="Helical" evidence="9">
    <location>
        <begin position="294"/>
        <end position="315"/>
    </location>
</feature>
<evidence type="ECO:0000256" key="1">
    <source>
        <dbReference type="ARBA" id="ARBA00004141"/>
    </source>
</evidence>
<keyword evidence="11" id="KW-1185">Reference proteome</keyword>
<feature type="transmembrane region" description="Helical" evidence="9">
    <location>
        <begin position="70"/>
        <end position="96"/>
    </location>
</feature>
<gene>
    <name evidence="10" type="ORF">STAS_28649</name>
</gene>
<evidence type="ECO:0000256" key="4">
    <source>
        <dbReference type="ARBA" id="ARBA00022821"/>
    </source>
</evidence>
<feature type="region of interest" description="Disordered" evidence="8">
    <location>
        <begin position="600"/>
        <end position="632"/>
    </location>
</feature>
<feature type="transmembrane region" description="Helical" evidence="9">
    <location>
        <begin position="550"/>
        <end position="571"/>
    </location>
</feature>
<proteinExistence type="inferred from homology"/>
<evidence type="ECO:0000313" key="10">
    <source>
        <dbReference type="EMBL" id="GER51279.1"/>
    </source>
</evidence>
<keyword evidence="3 9" id="KW-0812">Transmembrane</keyword>
<dbReference type="OrthoDB" id="620353at2759"/>
<feature type="transmembrane region" description="Helical" evidence="9">
    <location>
        <begin position="44"/>
        <end position="64"/>
    </location>
</feature>
<evidence type="ECO:0000256" key="7">
    <source>
        <dbReference type="ARBA" id="ARBA00023265"/>
    </source>
</evidence>
<accession>A0A5A7R1K9</accession>
<feature type="compositionally biased region" description="Polar residues" evidence="8">
    <location>
        <begin position="608"/>
        <end position="618"/>
    </location>
</feature>